<reference evidence="2" key="1">
    <citation type="journal article" date="2011" name="Nature">
        <title>Genome sequence and analysis of the tuber crop potato.</title>
        <authorList>
            <consortium name="The Potato Genome Sequencing Consortium"/>
        </authorList>
    </citation>
    <scope>NUCLEOTIDE SEQUENCE [LARGE SCALE GENOMIC DNA]</scope>
    <source>
        <strain evidence="2">cv. DM1-3 516 R44</strain>
    </source>
</reference>
<reference evidence="1" key="2">
    <citation type="submission" date="2015-06" db="UniProtKB">
        <authorList>
            <consortium name="EnsemblPlants"/>
        </authorList>
    </citation>
    <scope>IDENTIFICATION</scope>
    <source>
        <strain evidence="1">DM1-3 516 R44</strain>
    </source>
</reference>
<dbReference type="Proteomes" id="UP000011115">
    <property type="component" value="Unassembled WGS sequence"/>
</dbReference>
<dbReference type="EnsemblPlants" id="PGSC0003DMT400006312">
    <property type="protein sequence ID" value="PGSC0003DMT400006312"/>
    <property type="gene ID" value="PGSC0003DMG400002464"/>
</dbReference>
<dbReference type="EnsemblPlants" id="PGSC0003DMT400006311">
    <property type="protein sequence ID" value="PGSC0003DMT400006311"/>
    <property type="gene ID" value="PGSC0003DMG400002464"/>
</dbReference>
<dbReference type="Gramene" id="PGSC0003DMT400006312">
    <property type="protein sequence ID" value="PGSC0003DMT400006312"/>
    <property type="gene ID" value="PGSC0003DMG400002464"/>
</dbReference>
<protein>
    <submittedName>
        <fullName evidence="1">Pentatricopeptide repeat-containing protein</fullName>
    </submittedName>
</protein>
<dbReference type="ExpressionAtlas" id="M0ZR40">
    <property type="expression patterns" value="baseline"/>
</dbReference>
<evidence type="ECO:0000313" key="2">
    <source>
        <dbReference type="Proteomes" id="UP000011115"/>
    </source>
</evidence>
<evidence type="ECO:0000313" key="1">
    <source>
        <dbReference type="EnsemblPlants" id="PGSC0003DMT400006310"/>
    </source>
</evidence>
<dbReference type="AlphaFoldDB" id="M0ZR40"/>
<sequence length="75" mass="8400">MLKSLVLLCPKRKIIEIGADHLSGFCKRYLSYNPMMVVESSPQHFIDEGSVAYMTFLLILSNIQKHLGSTTLSPS</sequence>
<dbReference type="Gramene" id="PGSC0003DMT400006310">
    <property type="protein sequence ID" value="PGSC0003DMT400006310"/>
    <property type="gene ID" value="PGSC0003DMG400002464"/>
</dbReference>
<dbReference type="Gramene" id="PGSC0003DMT400006311">
    <property type="protein sequence ID" value="PGSC0003DMT400006311"/>
    <property type="gene ID" value="PGSC0003DMG400002464"/>
</dbReference>
<name>M0ZR40_SOLTU</name>
<dbReference type="EnsemblPlants" id="PGSC0003DMT400006310">
    <property type="protein sequence ID" value="PGSC0003DMT400006310"/>
    <property type="gene ID" value="PGSC0003DMG400002464"/>
</dbReference>
<organism evidence="1 2">
    <name type="scientific">Solanum tuberosum</name>
    <name type="common">Potato</name>
    <dbReference type="NCBI Taxonomy" id="4113"/>
    <lineage>
        <taxon>Eukaryota</taxon>
        <taxon>Viridiplantae</taxon>
        <taxon>Streptophyta</taxon>
        <taxon>Embryophyta</taxon>
        <taxon>Tracheophyta</taxon>
        <taxon>Spermatophyta</taxon>
        <taxon>Magnoliopsida</taxon>
        <taxon>eudicotyledons</taxon>
        <taxon>Gunneridae</taxon>
        <taxon>Pentapetalae</taxon>
        <taxon>asterids</taxon>
        <taxon>lamiids</taxon>
        <taxon>Solanales</taxon>
        <taxon>Solanaceae</taxon>
        <taxon>Solanoideae</taxon>
        <taxon>Solaneae</taxon>
        <taxon>Solanum</taxon>
    </lineage>
</organism>
<accession>M0ZR40</accession>
<proteinExistence type="predicted"/>
<keyword evidence="2" id="KW-1185">Reference proteome</keyword>
<dbReference type="HOGENOM" id="CLU_2675914_0_0_1"/>